<dbReference type="InterPro" id="IPR023214">
    <property type="entry name" value="HAD_sf"/>
</dbReference>
<sequence>MLRSTASRGLTSALRAAKQRLKPKERLESLFQLTPEWLQARGLKGVILDLDNTVVPYKFRGEPTAELVAWVEGLKRAGVKLFLVSNARRKRLAYWSEKLGVAGTGLAFKPWFGFKKGLRRLGLSPQEVVVVGDQLFTDVLGGNLAGLHTVLVPPLSQRELGYTRLVRRLERWVLQQLG</sequence>
<dbReference type="KEGG" id="msv:Mesil_0595"/>
<dbReference type="GO" id="GO:0008962">
    <property type="term" value="F:phosphatidylglycerophosphatase activity"/>
    <property type="evidence" value="ECO:0007669"/>
    <property type="project" value="InterPro"/>
</dbReference>
<dbReference type="InterPro" id="IPR006549">
    <property type="entry name" value="HAD-SF_hydro_IIIA"/>
</dbReference>
<protein>
    <submittedName>
        <fullName evidence="1">HAD superfamily (Subfamily IIIA) phosphatase, TIGR01668</fullName>
    </submittedName>
</protein>
<accession>D7BAJ5</accession>
<evidence type="ECO:0000313" key="2">
    <source>
        <dbReference type="Proteomes" id="UP000001916"/>
    </source>
</evidence>
<dbReference type="eggNOG" id="COG2179">
    <property type="taxonomic scope" value="Bacteria"/>
</dbReference>
<dbReference type="HOGENOM" id="CLU_056221_4_0_0"/>
<dbReference type="NCBIfam" id="TIGR01662">
    <property type="entry name" value="HAD-SF-IIIA"/>
    <property type="match status" value="1"/>
</dbReference>
<gene>
    <name evidence="1" type="ordered locus">Mesil_0595</name>
</gene>
<dbReference type="STRING" id="526227.Mesil_0595"/>
<dbReference type="AlphaFoldDB" id="D7BAJ5"/>
<dbReference type="NCBIfam" id="TIGR01668">
    <property type="entry name" value="YqeG_hyp_ppase"/>
    <property type="match status" value="1"/>
</dbReference>
<dbReference type="OrthoDB" id="9787572at2"/>
<dbReference type="Pfam" id="PF13242">
    <property type="entry name" value="Hydrolase_like"/>
    <property type="match status" value="1"/>
</dbReference>
<dbReference type="CDD" id="cd16416">
    <property type="entry name" value="HAD_BsYqeG-like"/>
    <property type="match status" value="1"/>
</dbReference>
<evidence type="ECO:0000313" key="1">
    <source>
        <dbReference type="EMBL" id="ADH62517.1"/>
    </source>
</evidence>
<dbReference type="InterPro" id="IPR010021">
    <property type="entry name" value="PGPP1/Gep4"/>
</dbReference>
<proteinExistence type="predicted"/>
<keyword evidence="2" id="KW-1185">Reference proteome</keyword>
<dbReference type="EMBL" id="CP002042">
    <property type="protein sequence ID" value="ADH62517.1"/>
    <property type="molecule type" value="Genomic_DNA"/>
</dbReference>
<name>D7BAJ5_ALLS1</name>
<dbReference type="RefSeq" id="WP_013157109.1">
    <property type="nucleotide sequence ID" value="NC_014212.1"/>
</dbReference>
<dbReference type="Proteomes" id="UP000001916">
    <property type="component" value="Chromosome"/>
</dbReference>
<dbReference type="SUPFAM" id="SSF56784">
    <property type="entry name" value="HAD-like"/>
    <property type="match status" value="1"/>
</dbReference>
<dbReference type="InterPro" id="IPR036412">
    <property type="entry name" value="HAD-like_sf"/>
</dbReference>
<organism evidence="1 2">
    <name type="scientific">Allomeiothermus silvanus (strain ATCC 700542 / DSM 9946 / NBRC 106475 / NCIMB 13440 / VI-R2)</name>
    <name type="common">Thermus silvanus</name>
    <dbReference type="NCBI Taxonomy" id="526227"/>
    <lineage>
        <taxon>Bacteria</taxon>
        <taxon>Thermotogati</taxon>
        <taxon>Deinococcota</taxon>
        <taxon>Deinococci</taxon>
        <taxon>Thermales</taxon>
        <taxon>Thermaceae</taxon>
        <taxon>Allomeiothermus</taxon>
    </lineage>
</organism>
<dbReference type="Gene3D" id="3.40.50.1000">
    <property type="entry name" value="HAD superfamily/HAD-like"/>
    <property type="match status" value="1"/>
</dbReference>
<reference evidence="1 2" key="1">
    <citation type="journal article" date="2010" name="Stand. Genomic Sci.">
        <title>Complete genome sequence of Meiothermus silvanus type strain (VI-R2).</title>
        <authorList>
            <person name="Sikorski J."/>
            <person name="Tindall B.J."/>
            <person name="Lowry S."/>
            <person name="Lucas S."/>
            <person name="Nolan M."/>
            <person name="Copeland A."/>
            <person name="Glavina Del Rio T."/>
            <person name="Tice H."/>
            <person name="Cheng J.F."/>
            <person name="Han C."/>
            <person name="Pitluck S."/>
            <person name="Liolios K."/>
            <person name="Ivanova N."/>
            <person name="Mavromatis K."/>
            <person name="Mikhailova N."/>
            <person name="Pati A."/>
            <person name="Goodwin L."/>
            <person name="Chen A."/>
            <person name="Palaniappan K."/>
            <person name="Land M."/>
            <person name="Hauser L."/>
            <person name="Chang Y.J."/>
            <person name="Jeffries C.D."/>
            <person name="Rohde M."/>
            <person name="Goker M."/>
            <person name="Woyke T."/>
            <person name="Bristow J."/>
            <person name="Eisen J.A."/>
            <person name="Markowitz V."/>
            <person name="Hugenholtz P."/>
            <person name="Kyrpides N.C."/>
            <person name="Klenk H.P."/>
            <person name="Lapidus A."/>
        </authorList>
    </citation>
    <scope>NUCLEOTIDE SEQUENCE [LARGE SCALE GENOMIC DNA]</scope>
    <source>
        <strain evidence="2">ATCC 700542 / DSM 9946 / VI-R2</strain>
    </source>
</reference>